<protein>
    <recommendedName>
        <fullName evidence="5">Chlororespiratory reduction 2</fullName>
    </recommendedName>
</protein>
<keyword evidence="4" id="KW-1185">Reference proteome</keyword>
<dbReference type="InterPro" id="IPR046960">
    <property type="entry name" value="PPR_At4g14850-like_plant"/>
</dbReference>
<dbReference type="Pfam" id="PF01535">
    <property type="entry name" value="PPR"/>
    <property type="match status" value="2"/>
</dbReference>
<dbReference type="PANTHER" id="PTHR47926">
    <property type="entry name" value="PENTATRICOPEPTIDE REPEAT-CONTAINING PROTEIN"/>
    <property type="match status" value="1"/>
</dbReference>
<feature type="repeat" description="PPR" evidence="2">
    <location>
        <begin position="325"/>
        <end position="359"/>
    </location>
</feature>
<dbReference type="GO" id="GO:0099402">
    <property type="term" value="P:plant organ development"/>
    <property type="evidence" value="ECO:0007669"/>
    <property type="project" value="UniProtKB-ARBA"/>
</dbReference>
<evidence type="ECO:0000313" key="4">
    <source>
        <dbReference type="Proteomes" id="UP001187471"/>
    </source>
</evidence>
<reference evidence="3" key="1">
    <citation type="submission" date="2022-12" db="EMBL/GenBank/DDBJ databases">
        <title>Draft genome assemblies for two species of Escallonia (Escalloniales).</title>
        <authorList>
            <person name="Chanderbali A."/>
            <person name="Dervinis C."/>
            <person name="Anghel I."/>
            <person name="Soltis D."/>
            <person name="Soltis P."/>
            <person name="Zapata F."/>
        </authorList>
    </citation>
    <scope>NUCLEOTIDE SEQUENCE</scope>
    <source>
        <strain evidence="3">UCBG92.1500</strain>
        <tissue evidence="3">Leaf</tissue>
    </source>
</reference>
<proteinExistence type="predicted"/>
<evidence type="ECO:0000313" key="3">
    <source>
        <dbReference type="EMBL" id="KAK2974113.1"/>
    </source>
</evidence>
<comment type="caution">
    <text evidence="3">The sequence shown here is derived from an EMBL/GenBank/DDBJ whole genome shotgun (WGS) entry which is preliminary data.</text>
</comment>
<dbReference type="PANTHER" id="PTHR47926:SF359">
    <property type="entry name" value="PENTACOTRIPEPTIDE-REPEAT REGION OF PRORP DOMAIN-CONTAINING PROTEIN"/>
    <property type="match status" value="1"/>
</dbReference>
<dbReference type="GO" id="GO:0009451">
    <property type="term" value="P:RNA modification"/>
    <property type="evidence" value="ECO:0007669"/>
    <property type="project" value="InterPro"/>
</dbReference>
<feature type="repeat" description="PPR" evidence="2">
    <location>
        <begin position="193"/>
        <end position="223"/>
    </location>
</feature>
<sequence>MVACLSCTLPDALPGRSPRLRNSSTRFNSVDAIALLNQCKDLKNFKQIHAKIIKNGLLDDQSVITKLLHTCSSYGKMDYATLVFRQIQNPTTFTWNLMIRAHTINKNSRQALLMYNLLISHGKNPPDKFTFPFVIKACLDLCVIEKVKEVHLLAIKTGFCEDVYFQNTLLDFYFKCGDIGYARKVFNKMHARNVVSWTTMISGLVSSGQLDAAQVVLEEMPMRNVVSWTVIIDGLARSSRTLEAFELFWRMQFDGVRPNEFTLVSLLIGCTELGSVKLGRWVHDFALKNGFDLGVFLGTALIDMYSKCGSLEDAKRVFDNMEVRSLATCNSMITSLGVHGHGEEALDLFAKMEMAGVQPDAITFVGVLSACVRSNNVAIGLRLFESMRAYYGIDPIDEHYTCMINLSNRAKMNLMTSIAHERWLIMVCTHVYELPKSASERHVGQIVLWWMYREMKGKKVVTQLKPEEHKRIVKSLVVSMYDISGSVMSLIKY</sequence>
<evidence type="ECO:0000256" key="2">
    <source>
        <dbReference type="PROSITE-ProRule" id="PRU00708"/>
    </source>
</evidence>
<dbReference type="EMBL" id="JAVXUO010002331">
    <property type="protein sequence ID" value="KAK2974113.1"/>
    <property type="molecule type" value="Genomic_DNA"/>
</dbReference>
<dbReference type="PROSITE" id="PS51375">
    <property type="entry name" value="PPR"/>
    <property type="match status" value="3"/>
</dbReference>
<dbReference type="Proteomes" id="UP001187471">
    <property type="component" value="Unassembled WGS sequence"/>
</dbReference>
<dbReference type="GO" id="GO:0003723">
    <property type="term" value="F:RNA binding"/>
    <property type="evidence" value="ECO:0007669"/>
    <property type="project" value="InterPro"/>
</dbReference>
<dbReference type="Pfam" id="PF12854">
    <property type="entry name" value="PPR_1"/>
    <property type="match status" value="1"/>
</dbReference>
<gene>
    <name evidence="3" type="ORF">RJ640_025462</name>
</gene>
<dbReference type="FunFam" id="1.25.40.10:FF:000348">
    <property type="entry name" value="Pentatricopeptide repeat-containing protein chloroplastic"/>
    <property type="match status" value="1"/>
</dbReference>
<dbReference type="FunFam" id="1.25.40.10:FF:000158">
    <property type="entry name" value="pentatricopeptide repeat-containing protein At2g33680"/>
    <property type="match status" value="1"/>
</dbReference>
<evidence type="ECO:0008006" key="5">
    <source>
        <dbReference type="Google" id="ProtNLM"/>
    </source>
</evidence>
<organism evidence="3 4">
    <name type="scientific">Escallonia rubra</name>
    <dbReference type="NCBI Taxonomy" id="112253"/>
    <lineage>
        <taxon>Eukaryota</taxon>
        <taxon>Viridiplantae</taxon>
        <taxon>Streptophyta</taxon>
        <taxon>Embryophyta</taxon>
        <taxon>Tracheophyta</taxon>
        <taxon>Spermatophyta</taxon>
        <taxon>Magnoliopsida</taxon>
        <taxon>eudicotyledons</taxon>
        <taxon>Gunneridae</taxon>
        <taxon>Pentapetalae</taxon>
        <taxon>asterids</taxon>
        <taxon>campanulids</taxon>
        <taxon>Escalloniales</taxon>
        <taxon>Escalloniaceae</taxon>
        <taxon>Escallonia</taxon>
    </lineage>
</organism>
<dbReference type="NCBIfam" id="TIGR00756">
    <property type="entry name" value="PPR"/>
    <property type="match status" value="5"/>
</dbReference>
<feature type="repeat" description="PPR" evidence="2">
    <location>
        <begin position="224"/>
        <end position="258"/>
    </location>
</feature>
<keyword evidence="1" id="KW-0677">Repeat</keyword>
<dbReference type="Pfam" id="PF13041">
    <property type="entry name" value="PPR_2"/>
    <property type="match status" value="2"/>
</dbReference>
<dbReference type="InterPro" id="IPR011990">
    <property type="entry name" value="TPR-like_helical_dom_sf"/>
</dbReference>
<dbReference type="InterPro" id="IPR002885">
    <property type="entry name" value="PPR_rpt"/>
</dbReference>
<dbReference type="AlphaFoldDB" id="A0AA88U826"/>
<name>A0AA88U826_9ASTE</name>
<accession>A0AA88U826</accession>
<evidence type="ECO:0000256" key="1">
    <source>
        <dbReference type="ARBA" id="ARBA00022737"/>
    </source>
</evidence>
<dbReference type="Gene3D" id="1.25.40.10">
    <property type="entry name" value="Tetratricopeptide repeat domain"/>
    <property type="match status" value="3"/>
</dbReference>